<keyword evidence="1" id="KW-0472">Membrane</keyword>
<feature type="transmembrane region" description="Helical" evidence="1">
    <location>
        <begin position="279"/>
        <end position="299"/>
    </location>
</feature>
<dbReference type="PANTHER" id="PTHR23028">
    <property type="entry name" value="ACETYLTRANSFERASE"/>
    <property type="match status" value="1"/>
</dbReference>
<reference evidence="3" key="1">
    <citation type="submission" date="2019-11" db="EMBL/GenBank/DDBJ databases">
        <title>Description of Pedobacter sp. LMG 31464T.</title>
        <authorList>
            <person name="Carlier A."/>
            <person name="Qi S."/>
            <person name="Vandamme P."/>
        </authorList>
    </citation>
    <scope>NUCLEOTIDE SEQUENCE</scope>
    <source>
        <strain evidence="3">LMG 31464</strain>
    </source>
</reference>
<dbReference type="EMBL" id="WNXD01000001">
    <property type="protein sequence ID" value="MBB2144096.1"/>
    <property type="molecule type" value="Genomic_DNA"/>
</dbReference>
<dbReference type="PANTHER" id="PTHR23028:SF53">
    <property type="entry name" value="ACYL_TRANSF_3 DOMAIN-CONTAINING PROTEIN"/>
    <property type="match status" value="1"/>
</dbReference>
<dbReference type="Pfam" id="PF01757">
    <property type="entry name" value="Acyl_transf_3"/>
    <property type="match status" value="1"/>
</dbReference>
<feature type="transmembrane region" description="Helical" evidence="1">
    <location>
        <begin position="89"/>
        <end position="109"/>
    </location>
</feature>
<dbReference type="InterPro" id="IPR002656">
    <property type="entry name" value="Acyl_transf_3_dom"/>
</dbReference>
<dbReference type="GO" id="GO:0016747">
    <property type="term" value="F:acyltransferase activity, transferring groups other than amino-acyl groups"/>
    <property type="evidence" value="ECO:0007669"/>
    <property type="project" value="InterPro"/>
</dbReference>
<sequence>MKDTKDFIPVINFLRGIASLSVCAVHTYYITNLSKFPQFKFLSAGQDGVAAFLVISGFIIPYSLWNSNYEIKNFFSYVLKRSLRIDPPYFVMILLSIISLQQLDILKLLSHITYFVPFTTYLWYQSIFWTLGIEFQFYLIIGLLFPVFKSGNIKIVLTIILLIAAGGYFIEVPRSHYFITHNAHFFAYGLITLLAKKNKISVITWHILILSLTLYLALTISIHTAILGYITSLVIFYLNFQFSITNFLGRISYSLYLVHMFFGALLFEYLRRYHIPIPALFLIIMVWCILVAYIFYILIEKPALKLSKSIRFLHK</sequence>
<accession>A0A923DUH3</accession>
<feature type="transmembrane region" description="Helical" evidence="1">
    <location>
        <begin position="49"/>
        <end position="68"/>
    </location>
</feature>
<keyword evidence="3" id="KW-0808">Transferase</keyword>
<feature type="transmembrane region" description="Helical" evidence="1">
    <location>
        <begin position="250"/>
        <end position="267"/>
    </location>
</feature>
<keyword evidence="4" id="KW-1185">Reference proteome</keyword>
<dbReference type="InterPro" id="IPR050879">
    <property type="entry name" value="Acyltransferase_3"/>
</dbReference>
<keyword evidence="1" id="KW-1133">Transmembrane helix</keyword>
<keyword evidence="3" id="KW-0012">Acyltransferase</keyword>
<evidence type="ECO:0000259" key="2">
    <source>
        <dbReference type="Pfam" id="PF01757"/>
    </source>
</evidence>
<dbReference type="RefSeq" id="WP_182920797.1">
    <property type="nucleotide sequence ID" value="NZ_WNXD01000001.1"/>
</dbReference>
<feature type="transmembrane region" description="Helical" evidence="1">
    <location>
        <begin position="7"/>
        <end position="29"/>
    </location>
</feature>
<dbReference type="Proteomes" id="UP000601055">
    <property type="component" value="Unassembled WGS sequence"/>
</dbReference>
<organism evidence="3 4">
    <name type="scientific">Pedobacter planticolens</name>
    <dbReference type="NCBI Taxonomy" id="2679964"/>
    <lineage>
        <taxon>Bacteria</taxon>
        <taxon>Pseudomonadati</taxon>
        <taxon>Bacteroidota</taxon>
        <taxon>Sphingobacteriia</taxon>
        <taxon>Sphingobacteriales</taxon>
        <taxon>Sphingobacteriaceae</taxon>
        <taxon>Pedobacter</taxon>
    </lineage>
</organism>
<feature type="transmembrane region" description="Helical" evidence="1">
    <location>
        <begin position="176"/>
        <end position="195"/>
    </location>
</feature>
<proteinExistence type="predicted"/>
<gene>
    <name evidence="3" type="ORF">GM921_01240</name>
</gene>
<feature type="transmembrane region" description="Helical" evidence="1">
    <location>
        <begin position="207"/>
        <end position="238"/>
    </location>
</feature>
<dbReference type="GO" id="GO:0016020">
    <property type="term" value="C:membrane"/>
    <property type="evidence" value="ECO:0007669"/>
    <property type="project" value="TreeGrafter"/>
</dbReference>
<evidence type="ECO:0000313" key="3">
    <source>
        <dbReference type="EMBL" id="MBB2144096.1"/>
    </source>
</evidence>
<dbReference type="GO" id="GO:0000271">
    <property type="term" value="P:polysaccharide biosynthetic process"/>
    <property type="evidence" value="ECO:0007669"/>
    <property type="project" value="TreeGrafter"/>
</dbReference>
<dbReference type="AlphaFoldDB" id="A0A923DUH3"/>
<feature type="domain" description="Acyltransferase 3" evidence="2">
    <location>
        <begin position="11"/>
        <end position="296"/>
    </location>
</feature>
<evidence type="ECO:0000313" key="4">
    <source>
        <dbReference type="Proteomes" id="UP000601055"/>
    </source>
</evidence>
<feature type="transmembrane region" description="Helical" evidence="1">
    <location>
        <begin position="152"/>
        <end position="170"/>
    </location>
</feature>
<protein>
    <submittedName>
        <fullName evidence="3">Acyltransferase family protein</fullName>
    </submittedName>
</protein>
<name>A0A923DUH3_9SPHI</name>
<keyword evidence="1" id="KW-0812">Transmembrane</keyword>
<feature type="transmembrane region" description="Helical" evidence="1">
    <location>
        <begin position="121"/>
        <end position="145"/>
    </location>
</feature>
<evidence type="ECO:0000256" key="1">
    <source>
        <dbReference type="SAM" id="Phobius"/>
    </source>
</evidence>
<comment type="caution">
    <text evidence="3">The sequence shown here is derived from an EMBL/GenBank/DDBJ whole genome shotgun (WGS) entry which is preliminary data.</text>
</comment>